<evidence type="ECO:0000313" key="2">
    <source>
        <dbReference type="EMBL" id="EKX40519.1"/>
    </source>
</evidence>
<reference evidence="3" key="3">
    <citation type="submission" date="2016-03" db="UniProtKB">
        <authorList>
            <consortium name="EnsemblProtists"/>
        </authorList>
    </citation>
    <scope>IDENTIFICATION</scope>
</reference>
<dbReference type="PaxDb" id="55529-EKX40519"/>
<evidence type="ECO:0000259" key="1">
    <source>
        <dbReference type="Pfam" id="PF12146"/>
    </source>
</evidence>
<dbReference type="AlphaFoldDB" id="L1IXA7"/>
<dbReference type="OMA" id="NIDKIQH"/>
<dbReference type="Pfam" id="PF12146">
    <property type="entry name" value="Hydrolase_4"/>
    <property type="match status" value="1"/>
</dbReference>
<protein>
    <recommendedName>
        <fullName evidence="1">Serine aminopeptidase S33 domain-containing protein</fullName>
    </recommendedName>
</protein>
<dbReference type="HOGENOM" id="CLU_2079230_0_0_1"/>
<dbReference type="EnsemblProtists" id="EKX40519">
    <property type="protein sequence ID" value="EKX40519"/>
    <property type="gene ID" value="GUITHDRAFT_39838"/>
</dbReference>
<gene>
    <name evidence="2" type="ORF">GUITHDRAFT_39838</name>
</gene>
<dbReference type="PANTHER" id="PTHR12277:SF81">
    <property type="entry name" value="PROTEIN ABHD13"/>
    <property type="match status" value="1"/>
</dbReference>
<keyword evidence="4" id="KW-1185">Reference proteome</keyword>
<dbReference type="GeneID" id="17297218"/>
<reference evidence="2 4" key="1">
    <citation type="journal article" date="2012" name="Nature">
        <title>Algal genomes reveal evolutionary mosaicism and the fate of nucleomorphs.</title>
        <authorList>
            <consortium name="DOE Joint Genome Institute"/>
            <person name="Curtis B.A."/>
            <person name="Tanifuji G."/>
            <person name="Burki F."/>
            <person name="Gruber A."/>
            <person name="Irimia M."/>
            <person name="Maruyama S."/>
            <person name="Arias M.C."/>
            <person name="Ball S.G."/>
            <person name="Gile G.H."/>
            <person name="Hirakawa Y."/>
            <person name="Hopkins J.F."/>
            <person name="Kuo A."/>
            <person name="Rensing S.A."/>
            <person name="Schmutz J."/>
            <person name="Symeonidi A."/>
            <person name="Elias M."/>
            <person name="Eveleigh R.J."/>
            <person name="Herman E.K."/>
            <person name="Klute M.J."/>
            <person name="Nakayama T."/>
            <person name="Obornik M."/>
            <person name="Reyes-Prieto A."/>
            <person name="Armbrust E.V."/>
            <person name="Aves S.J."/>
            <person name="Beiko R.G."/>
            <person name="Coutinho P."/>
            <person name="Dacks J.B."/>
            <person name="Durnford D.G."/>
            <person name="Fast N.M."/>
            <person name="Green B.R."/>
            <person name="Grisdale C.J."/>
            <person name="Hempel F."/>
            <person name="Henrissat B."/>
            <person name="Hoppner M.P."/>
            <person name="Ishida K."/>
            <person name="Kim E."/>
            <person name="Koreny L."/>
            <person name="Kroth P.G."/>
            <person name="Liu Y."/>
            <person name="Malik S.B."/>
            <person name="Maier U.G."/>
            <person name="McRose D."/>
            <person name="Mock T."/>
            <person name="Neilson J.A."/>
            <person name="Onodera N.T."/>
            <person name="Poole A.M."/>
            <person name="Pritham E.J."/>
            <person name="Richards T.A."/>
            <person name="Rocap G."/>
            <person name="Roy S.W."/>
            <person name="Sarai C."/>
            <person name="Schaack S."/>
            <person name="Shirato S."/>
            <person name="Slamovits C.H."/>
            <person name="Spencer D.F."/>
            <person name="Suzuki S."/>
            <person name="Worden A.Z."/>
            <person name="Zauner S."/>
            <person name="Barry K."/>
            <person name="Bell C."/>
            <person name="Bharti A.K."/>
            <person name="Crow J.A."/>
            <person name="Grimwood J."/>
            <person name="Kramer R."/>
            <person name="Lindquist E."/>
            <person name="Lucas S."/>
            <person name="Salamov A."/>
            <person name="McFadden G.I."/>
            <person name="Lane C.E."/>
            <person name="Keeling P.J."/>
            <person name="Gray M.W."/>
            <person name="Grigoriev I.V."/>
            <person name="Archibald J.M."/>
        </authorList>
    </citation>
    <scope>NUCLEOTIDE SEQUENCE</scope>
    <source>
        <strain evidence="2 4">CCMP2712</strain>
    </source>
</reference>
<evidence type="ECO:0000313" key="4">
    <source>
        <dbReference type="Proteomes" id="UP000011087"/>
    </source>
</evidence>
<reference evidence="4" key="2">
    <citation type="submission" date="2012-11" db="EMBL/GenBank/DDBJ databases">
        <authorList>
            <person name="Kuo A."/>
            <person name="Curtis B.A."/>
            <person name="Tanifuji G."/>
            <person name="Burki F."/>
            <person name="Gruber A."/>
            <person name="Irimia M."/>
            <person name="Maruyama S."/>
            <person name="Arias M.C."/>
            <person name="Ball S.G."/>
            <person name="Gile G.H."/>
            <person name="Hirakawa Y."/>
            <person name="Hopkins J.F."/>
            <person name="Rensing S.A."/>
            <person name="Schmutz J."/>
            <person name="Symeonidi A."/>
            <person name="Elias M."/>
            <person name="Eveleigh R.J."/>
            <person name="Herman E.K."/>
            <person name="Klute M.J."/>
            <person name="Nakayama T."/>
            <person name="Obornik M."/>
            <person name="Reyes-Prieto A."/>
            <person name="Armbrust E.V."/>
            <person name="Aves S.J."/>
            <person name="Beiko R.G."/>
            <person name="Coutinho P."/>
            <person name="Dacks J.B."/>
            <person name="Durnford D.G."/>
            <person name="Fast N.M."/>
            <person name="Green B.R."/>
            <person name="Grisdale C."/>
            <person name="Hempe F."/>
            <person name="Henrissat B."/>
            <person name="Hoppner M.P."/>
            <person name="Ishida K.-I."/>
            <person name="Kim E."/>
            <person name="Koreny L."/>
            <person name="Kroth P.G."/>
            <person name="Liu Y."/>
            <person name="Malik S.-B."/>
            <person name="Maier U.G."/>
            <person name="McRose D."/>
            <person name="Mock T."/>
            <person name="Neilson J.A."/>
            <person name="Onodera N.T."/>
            <person name="Poole A.M."/>
            <person name="Pritham E.J."/>
            <person name="Richards T.A."/>
            <person name="Rocap G."/>
            <person name="Roy S.W."/>
            <person name="Sarai C."/>
            <person name="Schaack S."/>
            <person name="Shirato S."/>
            <person name="Slamovits C.H."/>
            <person name="Spencer D.F."/>
            <person name="Suzuki S."/>
            <person name="Worden A.Z."/>
            <person name="Zauner S."/>
            <person name="Barry K."/>
            <person name="Bell C."/>
            <person name="Bharti A.K."/>
            <person name="Crow J.A."/>
            <person name="Grimwood J."/>
            <person name="Kramer R."/>
            <person name="Lindquist E."/>
            <person name="Lucas S."/>
            <person name="Salamov A."/>
            <person name="McFadden G.I."/>
            <person name="Lane C.E."/>
            <person name="Keeling P.J."/>
            <person name="Gray M.W."/>
            <person name="Grigoriev I.V."/>
            <person name="Archibald J.M."/>
        </authorList>
    </citation>
    <scope>NUCLEOTIDE SEQUENCE</scope>
    <source>
        <strain evidence="4">CCMP2712</strain>
    </source>
</reference>
<dbReference type="SUPFAM" id="SSF53474">
    <property type="entry name" value="alpha/beta-Hydrolases"/>
    <property type="match status" value="1"/>
</dbReference>
<dbReference type="InterPro" id="IPR029058">
    <property type="entry name" value="AB_hydrolase_fold"/>
</dbReference>
<dbReference type="Proteomes" id="UP000011087">
    <property type="component" value="Unassembled WGS sequence"/>
</dbReference>
<organism evidence="2">
    <name type="scientific">Guillardia theta (strain CCMP2712)</name>
    <name type="common">Cryptophyte</name>
    <dbReference type="NCBI Taxonomy" id="905079"/>
    <lineage>
        <taxon>Eukaryota</taxon>
        <taxon>Cryptophyceae</taxon>
        <taxon>Pyrenomonadales</taxon>
        <taxon>Geminigeraceae</taxon>
        <taxon>Guillardia</taxon>
    </lineage>
</organism>
<dbReference type="RefSeq" id="XP_005827499.1">
    <property type="nucleotide sequence ID" value="XM_005827442.1"/>
</dbReference>
<evidence type="ECO:0000313" key="3">
    <source>
        <dbReference type="EnsemblProtists" id="EKX40519"/>
    </source>
</evidence>
<dbReference type="EMBL" id="JH993030">
    <property type="protein sequence ID" value="EKX40519.1"/>
    <property type="molecule type" value="Genomic_DNA"/>
</dbReference>
<dbReference type="InterPro" id="IPR022742">
    <property type="entry name" value="Hydrolase_4"/>
</dbReference>
<dbReference type="eggNOG" id="KOG1552">
    <property type="taxonomic scope" value="Eukaryota"/>
</dbReference>
<dbReference type="PANTHER" id="PTHR12277">
    <property type="entry name" value="ALPHA/BETA HYDROLASE DOMAIN-CONTAINING PROTEIN"/>
    <property type="match status" value="1"/>
</dbReference>
<feature type="domain" description="Serine aminopeptidase S33" evidence="1">
    <location>
        <begin position="4"/>
        <end position="111"/>
    </location>
</feature>
<sequence length="118" mass="12945">RHGRPKFTLLFSHGNAEDIGVNKLFCEWFAEQLQVDIVTYDYTGYGMAAGDPAEKHLYSDSTAVYDWMKSDLKLRSDDIILYGKSLGTAATVDLAGRKPCIGVVLVCPLASGARVVFP</sequence>
<dbReference type="STRING" id="905079.L1IXA7"/>
<feature type="non-terminal residue" evidence="2">
    <location>
        <position position="1"/>
    </location>
</feature>
<dbReference type="KEGG" id="gtt:GUITHDRAFT_39838"/>
<feature type="non-terminal residue" evidence="2">
    <location>
        <position position="118"/>
    </location>
</feature>
<proteinExistence type="predicted"/>
<dbReference type="Gene3D" id="3.40.50.1820">
    <property type="entry name" value="alpha/beta hydrolase"/>
    <property type="match status" value="1"/>
</dbReference>
<dbReference type="OrthoDB" id="446723at2759"/>
<name>L1IXA7_GUITC</name>
<accession>L1IXA7</accession>